<evidence type="ECO:0000256" key="4">
    <source>
        <dbReference type="ARBA" id="ARBA00022691"/>
    </source>
</evidence>
<dbReference type="PANTHER" id="PTHR10509">
    <property type="entry name" value="O-METHYLTRANSFERASE-RELATED"/>
    <property type="match status" value="1"/>
</dbReference>
<dbReference type="InterPro" id="IPR002935">
    <property type="entry name" value="SAM_O-MeTrfase"/>
</dbReference>
<keyword evidence="4" id="KW-0949">S-adenosyl-L-methionine</keyword>
<comment type="similarity">
    <text evidence="5">Belongs to the class I-like SAM-binding methyltransferase superfamily. Cation-dependent O-methyltransferase family.</text>
</comment>
<comment type="cofactor">
    <cofactor evidence="1">
        <name>a divalent metal cation</name>
        <dbReference type="ChEBI" id="CHEBI:60240"/>
    </cofactor>
</comment>
<dbReference type="Gene3D" id="3.40.50.150">
    <property type="entry name" value="Vaccinia Virus protein VP39"/>
    <property type="match status" value="1"/>
</dbReference>
<keyword evidence="3" id="KW-0808">Transferase</keyword>
<dbReference type="Proteomes" id="UP000515121">
    <property type="component" value="Unplaced"/>
</dbReference>
<dbReference type="SUPFAM" id="SSF53335">
    <property type="entry name" value="S-adenosyl-L-methionine-dependent methyltransferases"/>
    <property type="match status" value="1"/>
</dbReference>
<dbReference type="GeneID" id="111288091"/>
<dbReference type="Pfam" id="PF01596">
    <property type="entry name" value="Methyltransf_3"/>
    <property type="match status" value="1"/>
</dbReference>
<proteinExistence type="inferred from homology"/>
<dbReference type="GO" id="GO:0008171">
    <property type="term" value="F:O-methyltransferase activity"/>
    <property type="evidence" value="ECO:0007669"/>
    <property type="project" value="InterPro"/>
</dbReference>
<keyword evidence="2" id="KW-0489">Methyltransferase</keyword>
<evidence type="ECO:0000256" key="5">
    <source>
        <dbReference type="ARBA" id="ARBA00023453"/>
    </source>
</evidence>
<accession>A0A6P5Y2E0</accession>
<evidence type="ECO:0000256" key="2">
    <source>
        <dbReference type="ARBA" id="ARBA00022603"/>
    </source>
</evidence>
<name>A0A6P5Y2E0_DURZI</name>
<reference evidence="7" key="1">
    <citation type="submission" date="2025-08" db="UniProtKB">
        <authorList>
            <consortium name="RefSeq"/>
        </authorList>
    </citation>
    <scope>IDENTIFICATION</scope>
    <source>
        <tissue evidence="7">Fruit stalk</tissue>
    </source>
</reference>
<evidence type="ECO:0000313" key="6">
    <source>
        <dbReference type="Proteomes" id="UP000515121"/>
    </source>
</evidence>
<evidence type="ECO:0000256" key="1">
    <source>
        <dbReference type="ARBA" id="ARBA00001968"/>
    </source>
</evidence>
<protein>
    <submittedName>
        <fullName evidence="7">Caffeoyl-CoA O-methyltransferase-like</fullName>
    </submittedName>
</protein>
<dbReference type="PANTHER" id="PTHR10509:SF95">
    <property type="entry name" value="FLAVONOID 3',5'-METHYLTRANSFERASE-LIKE"/>
    <property type="match status" value="1"/>
</dbReference>
<dbReference type="GO" id="GO:0008757">
    <property type="term" value="F:S-adenosylmethionine-dependent methyltransferase activity"/>
    <property type="evidence" value="ECO:0007669"/>
    <property type="project" value="TreeGrafter"/>
</dbReference>
<dbReference type="RefSeq" id="XP_022734588.1">
    <property type="nucleotide sequence ID" value="XM_022878853.1"/>
</dbReference>
<organism evidence="6 7">
    <name type="scientific">Durio zibethinus</name>
    <name type="common">Durian</name>
    <dbReference type="NCBI Taxonomy" id="66656"/>
    <lineage>
        <taxon>Eukaryota</taxon>
        <taxon>Viridiplantae</taxon>
        <taxon>Streptophyta</taxon>
        <taxon>Embryophyta</taxon>
        <taxon>Tracheophyta</taxon>
        <taxon>Spermatophyta</taxon>
        <taxon>Magnoliopsida</taxon>
        <taxon>eudicotyledons</taxon>
        <taxon>Gunneridae</taxon>
        <taxon>Pentapetalae</taxon>
        <taxon>rosids</taxon>
        <taxon>malvids</taxon>
        <taxon>Malvales</taxon>
        <taxon>Malvaceae</taxon>
        <taxon>Helicteroideae</taxon>
        <taxon>Durio</taxon>
    </lineage>
</organism>
<dbReference type="CDD" id="cd02440">
    <property type="entry name" value="AdoMet_MTases"/>
    <property type="match status" value="1"/>
</dbReference>
<dbReference type="OrthoDB" id="10251242at2759"/>
<evidence type="ECO:0000313" key="7">
    <source>
        <dbReference type="RefSeq" id="XP_022734588.1"/>
    </source>
</evidence>
<dbReference type="KEGG" id="dzi:111288091"/>
<gene>
    <name evidence="7" type="primary">LOC111288091</name>
</gene>
<dbReference type="InterPro" id="IPR050362">
    <property type="entry name" value="Cation-dep_OMT"/>
</dbReference>
<dbReference type="AlphaFoldDB" id="A0A6P5Y2E0"/>
<sequence>MASNNFPAKSLLKSEALAKYILNTSAYPREHEQLKGIREATADKYPKLSGMGIPVDEGQFLSMLLKLIKAKKTLEIGVFTGYSLLATALALPDDGHITAIDMSREYFDVGLPFIKKAGMEHKINFIESDAIKVLSEMSSNDKHKEEFDFIFVDADKTNYVKYHEHVKKLVKIGGVIAYDNTLWYGYVAQEEEEVPEVARASRKGILDLNINLASDPCMEICQVSIGDGVTLCRRIS</sequence>
<evidence type="ECO:0000256" key="3">
    <source>
        <dbReference type="ARBA" id="ARBA00022679"/>
    </source>
</evidence>
<keyword evidence="6" id="KW-1185">Reference proteome</keyword>
<dbReference type="GO" id="GO:0032259">
    <property type="term" value="P:methylation"/>
    <property type="evidence" value="ECO:0007669"/>
    <property type="project" value="UniProtKB-KW"/>
</dbReference>
<dbReference type="InterPro" id="IPR029063">
    <property type="entry name" value="SAM-dependent_MTases_sf"/>
</dbReference>
<dbReference type="PROSITE" id="PS51682">
    <property type="entry name" value="SAM_OMT_I"/>
    <property type="match status" value="1"/>
</dbReference>